<feature type="compositionally biased region" description="Basic and acidic residues" evidence="8">
    <location>
        <begin position="71"/>
        <end position="109"/>
    </location>
</feature>
<evidence type="ECO:0000313" key="10">
    <source>
        <dbReference type="EMBL" id="QGL48330.1"/>
    </source>
</evidence>
<dbReference type="NCBIfam" id="TIGR01376">
    <property type="entry name" value="POMP_repeat"/>
    <property type="match status" value="1"/>
</dbReference>
<feature type="compositionally biased region" description="Basic and acidic residues" evidence="8">
    <location>
        <begin position="238"/>
        <end position="249"/>
    </location>
</feature>
<keyword evidence="6 9" id="KW-0472">Membrane</keyword>
<dbReference type="EMBL" id="CP045309">
    <property type="protein sequence ID" value="QGL48330.1"/>
    <property type="molecule type" value="Genomic_DNA"/>
</dbReference>
<evidence type="ECO:0000256" key="3">
    <source>
        <dbReference type="ARBA" id="ARBA00004613"/>
    </source>
</evidence>
<dbReference type="InterPro" id="IPR006311">
    <property type="entry name" value="TAT_signal"/>
</dbReference>
<dbReference type="InterPro" id="IPR003368">
    <property type="entry name" value="POMP_repeat"/>
</dbReference>
<sequence length="614" mass="64065">MSNDVTKSDGGAPMSPSGGRRRALLVATGVAGLTGVVGLAALGGLAARDNDKSGAPERVAENRVAAPQKASDGDKGAREDDKNKDKDKDARDRGEWDADGADHGKVREVPCDDDDLVEALDLANRDHGGTLKLAENCTYELDRKDRKFGAALPEIKQDITIKGNGSTIKRDSEDTFRIFRVVDGGELTLKDLTVKGGNATAFKYGGGPQVPGGPVAMGAPGAPVGQDSGSQGSGSWDNGKDKDKDKQGEGDGGALLVERGGSANLFKVKLTDNNAEENGGAIANFGRVRLEDSKVTDNHAREDGGGIFNEGVLKVKDSHVDDNTAGGNGGGIANGKGKKDDHDKNGYGNSSYGNSSYGKDGHDKDRKDRDEAGTVEITGSDHGKDSTKSTIENNKAGKNGGGLFSSGGTVTITLTVIKSNTACDSGGGIYAVDTDLKLDRVIVAKNHADKDGGGIVNTGGKDKKKDWSSNGGDNKERDNKESDATATISDSTIVENTANRFGGGIFNGDTDVKVEDGFKDDHEHGEDDNATLTLRDTEIKKNTALNGGGIFNNKGKVTLTNTHVTKNTATDTAKLHRVAGGVLNNEGKVKLDDKSTITNNDPTNCANTVEDCFD</sequence>
<comment type="subcellular location">
    <subcellularLocation>
        <location evidence="1">Cell envelope</location>
    </subcellularLocation>
    <subcellularLocation>
        <location evidence="2">Cell outer membrane</location>
    </subcellularLocation>
    <subcellularLocation>
        <location evidence="3">Secreted</location>
    </subcellularLocation>
</comment>
<protein>
    <recommendedName>
        <fullName evidence="12">Right-handed parallel beta-helix repeat-containing protein</fullName>
    </recommendedName>
</protein>
<evidence type="ECO:0000313" key="11">
    <source>
        <dbReference type="Proteomes" id="UP000402241"/>
    </source>
</evidence>
<feature type="transmembrane region" description="Helical" evidence="9">
    <location>
        <begin position="23"/>
        <end position="47"/>
    </location>
</feature>
<evidence type="ECO:0008006" key="12">
    <source>
        <dbReference type="Google" id="ProtNLM"/>
    </source>
</evidence>
<keyword evidence="9" id="KW-1133">Transmembrane helix</keyword>
<dbReference type="Proteomes" id="UP000402241">
    <property type="component" value="Chromosome"/>
</dbReference>
<dbReference type="PANTHER" id="PTHR11319">
    <property type="entry name" value="G PROTEIN-COUPLED RECEPTOR-RELATED"/>
    <property type="match status" value="1"/>
</dbReference>
<feature type="region of interest" description="Disordered" evidence="8">
    <location>
        <begin position="212"/>
        <end position="257"/>
    </location>
</feature>
<dbReference type="PROSITE" id="PS51318">
    <property type="entry name" value="TAT"/>
    <property type="match status" value="1"/>
</dbReference>
<dbReference type="Pfam" id="PF02415">
    <property type="entry name" value="Chlam_PMP"/>
    <property type="match status" value="1"/>
</dbReference>
<feature type="region of interest" description="Disordered" evidence="8">
    <location>
        <begin position="449"/>
        <end position="491"/>
    </location>
</feature>
<evidence type="ECO:0000256" key="9">
    <source>
        <dbReference type="SAM" id="Phobius"/>
    </source>
</evidence>
<evidence type="ECO:0000256" key="2">
    <source>
        <dbReference type="ARBA" id="ARBA00004442"/>
    </source>
</evidence>
<feature type="compositionally biased region" description="Basic and acidic residues" evidence="8">
    <location>
        <begin position="48"/>
        <end position="61"/>
    </location>
</feature>
<keyword evidence="7" id="KW-0998">Cell outer membrane</keyword>
<name>A0ABX6E3T3_9ACTN</name>
<organism evidence="10 11">
    <name type="scientific">Micromonospora terminaliae</name>
    <dbReference type="NCBI Taxonomy" id="1914461"/>
    <lineage>
        <taxon>Bacteria</taxon>
        <taxon>Bacillati</taxon>
        <taxon>Actinomycetota</taxon>
        <taxon>Actinomycetes</taxon>
        <taxon>Micromonosporales</taxon>
        <taxon>Micromonosporaceae</taxon>
        <taxon>Micromonospora</taxon>
    </lineage>
</organism>
<keyword evidence="11" id="KW-1185">Reference proteome</keyword>
<evidence type="ECO:0000256" key="7">
    <source>
        <dbReference type="ARBA" id="ARBA00023237"/>
    </source>
</evidence>
<feature type="compositionally biased region" description="Basic and acidic residues" evidence="8">
    <location>
        <begin position="460"/>
        <end position="483"/>
    </location>
</feature>
<reference evidence="10 11" key="1">
    <citation type="submission" date="2019-10" db="EMBL/GenBank/DDBJ databases">
        <title>Genome Sequence of Micromonospora terminaliae DSM 101760.</title>
        <authorList>
            <person name="Guo L."/>
        </authorList>
    </citation>
    <scope>NUCLEOTIDE SEQUENCE [LARGE SCALE GENOMIC DNA]</scope>
    <source>
        <strain evidence="10 11">DSM 101760</strain>
    </source>
</reference>
<dbReference type="SUPFAM" id="SSF51126">
    <property type="entry name" value="Pectin lyase-like"/>
    <property type="match status" value="2"/>
</dbReference>
<gene>
    <name evidence="10" type="ORF">GCE86_15635</name>
</gene>
<feature type="compositionally biased region" description="Low complexity" evidence="8">
    <location>
        <begin position="346"/>
        <end position="358"/>
    </location>
</feature>
<accession>A0ABX6E3T3</accession>
<keyword evidence="4" id="KW-0964">Secreted</keyword>
<evidence type="ECO:0000256" key="1">
    <source>
        <dbReference type="ARBA" id="ARBA00004196"/>
    </source>
</evidence>
<feature type="compositionally biased region" description="Low complexity" evidence="8">
    <location>
        <begin position="212"/>
        <end position="237"/>
    </location>
</feature>
<keyword evidence="9" id="KW-0812">Transmembrane</keyword>
<dbReference type="PANTHER" id="PTHR11319:SF35">
    <property type="entry name" value="OUTER MEMBRANE PROTEIN PMPC-RELATED"/>
    <property type="match status" value="1"/>
</dbReference>
<feature type="region of interest" description="Disordered" evidence="8">
    <location>
        <begin position="47"/>
        <end position="109"/>
    </location>
</feature>
<feature type="compositionally biased region" description="Basic and acidic residues" evidence="8">
    <location>
        <begin position="359"/>
        <end position="372"/>
    </location>
</feature>
<dbReference type="InterPro" id="IPR011050">
    <property type="entry name" value="Pectin_lyase_fold/virulence"/>
</dbReference>
<feature type="region of interest" description="Disordered" evidence="8">
    <location>
        <begin position="319"/>
        <end position="403"/>
    </location>
</feature>
<evidence type="ECO:0000256" key="6">
    <source>
        <dbReference type="ARBA" id="ARBA00023136"/>
    </source>
</evidence>
<proteinExistence type="predicted"/>
<evidence type="ECO:0000256" key="4">
    <source>
        <dbReference type="ARBA" id="ARBA00022525"/>
    </source>
</evidence>
<keyword evidence="5" id="KW-0732">Signal</keyword>
<evidence type="ECO:0000256" key="5">
    <source>
        <dbReference type="ARBA" id="ARBA00022729"/>
    </source>
</evidence>
<evidence type="ECO:0000256" key="8">
    <source>
        <dbReference type="SAM" id="MobiDB-lite"/>
    </source>
</evidence>